<dbReference type="SMART" id="SM00339">
    <property type="entry name" value="FH"/>
    <property type="match status" value="1"/>
</dbReference>
<dbReference type="PANTHER" id="PTHR46078">
    <property type="entry name" value="FORKHEAD BOX PROTEIN J2 FAMILY MEMBER"/>
    <property type="match status" value="1"/>
</dbReference>
<organism evidence="9 10">
    <name type="scientific">Rhizopus stolonifer</name>
    <name type="common">Rhizopus nigricans</name>
    <dbReference type="NCBI Taxonomy" id="4846"/>
    <lineage>
        <taxon>Eukaryota</taxon>
        <taxon>Fungi</taxon>
        <taxon>Fungi incertae sedis</taxon>
        <taxon>Mucoromycota</taxon>
        <taxon>Mucoromycotina</taxon>
        <taxon>Mucoromycetes</taxon>
        <taxon>Mucorales</taxon>
        <taxon>Mucorineae</taxon>
        <taxon>Rhizopodaceae</taxon>
        <taxon>Rhizopus</taxon>
    </lineage>
</organism>
<dbReference type="Proteomes" id="UP000253551">
    <property type="component" value="Unassembled WGS sequence"/>
</dbReference>
<dbReference type="PANTHER" id="PTHR46078:SF2">
    <property type="entry name" value="FORK-HEAD DOMAIN-CONTAINING PROTEIN"/>
    <property type="match status" value="1"/>
</dbReference>
<dbReference type="SUPFAM" id="SSF46785">
    <property type="entry name" value="Winged helix' DNA-binding domain"/>
    <property type="match status" value="1"/>
</dbReference>
<evidence type="ECO:0000313" key="10">
    <source>
        <dbReference type="Proteomes" id="UP000253551"/>
    </source>
</evidence>
<keyword evidence="7" id="KW-0472">Membrane</keyword>
<feature type="compositionally biased region" description="Polar residues" evidence="6">
    <location>
        <begin position="71"/>
        <end position="82"/>
    </location>
</feature>
<keyword evidence="7" id="KW-1133">Transmembrane helix</keyword>
<dbReference type="STRING" id="4846.A0A367KIQ6"/>
<evidence type="ECO:0000256" key="7">
    <source>
        <dbReference type="SAM" id="Phobius"/>
    </source>
</evidence>
<dbReference type="InterPro" id="IPR036388">
    <property type="entry name" value="WH-like_DNA-bd_sf"/>
</dbReference>
<dbReference type="CDD" id="cd20024">
    <property type="entry name" value="FH_FOXJ2-like"/>
    <property type="match status" value="1"/>
</dbReference>
<gene>
    <name evidence="9" type="primary">FOXJ3_2</name>
    <name evidence="9" type="ORF">CU098_005395</name>
</gene>
<evidence type="ECO:0000256" key="2">
    <source>
        <dbReference type="ARBA" id="ARBA00023125"/>
    </source>
</evidence>
<dbReference type="AlphaFoldDB" id="A0A367KIQ6"/>
<proteinExistence type="predicted"/>
<dbReference type="Gene3D" id="1.10.10.10">
    <property type="entry name" value="Winged helix-like DNA-binding domain superfamily/Winged helix DNA-binding domain"/>
    <property type="match status" value="1"/>
</dbReference>
<evidence type="ECO:0000259" key="8">
    <source>
        <dbReference type="PROSITE" id="PS50039"/>
    </source>
</evidence>
<comment type="caution">
    <text evidence="9">The sequence shown here is derived from an EMBL/GenBank/DDBJ whole genome shotgun (WGS) entry which is preliminary data.</text>
</comment>
<dbReference type="Pfam" id="PF00250">
    <property type="entry name" value="Forkhead"/>
    <property type="match status" value="1"/>
</dbReference>
<name>A0A367KIQ6_RHIST</name>
<dbReference type="InterPro" id="IPR001766">
    <property type="entry name" value="Fork_head_dom"/>
</dbReference>
<evidence type="ECO:0000256" key="6">
    <source>
        <dbReference type="SAM" id="MobiDB-lite"/>
    </source>
</evidence>
<evidence type="ECO:0000256" key="1">
    <source>
        <dbReference type="ARBA" id="ARBA00023015"/>
    </source>
</evidence>
<dbReference type="GO" id="GO:0000978">
    <property type="term" value="F:RNA polymerase II cis-regulatory region sequence-specific DNA binding"/>
    <property type="evidence" value="ECO:0007669"/>
    <property type="project" value="TreeGrafter"/>
</dbReference>
<dbReference type="GO" id="GO:0005634">
    <property type="term" value="C:nucleus"/>
    <property type="evidence" value="ECO:0007669"/>
    <property type="project" value="UniProtKB-SubCell"/>
</dbReference>
<feature type="compositionally biased region" description="Low complexity" evidence="6">
    <location>
        <begin position="83"/>
        <end position="93"/>
    </location>
</feature>
<keyword evidence="10" id="KW-1185">Reference proteome</keyword>
<dbReference type="GO" id="GO:0000981">
    <property type="term" value="F:DNA-binding transcription factor activity, RNA polymerase II-specific"/>
    <property type="evidence" value="ECO:0007669"/>
    <property type="project" value="TreeGrafter"/>
</dbReference>
<keyword evidence="2 5" id="KW-0238">DNA-binding</keyword>
<keyword evidence="4 5" id="KW-0539">Nucleus</keyword>
<dbReference type="PROSITE" id="PS50039">
    <property type="entry name" value="FORK_HEAD_3"/>
    <property type="match status" value="1"/>
</dbReference>
<dbReference type="InterPro" id="IPR036390">
    <property type="entry name" value="WH_DNA-bd_sf"/>
</dbReference>
<dbReference type="EMBL" id="PJQM01001566">
    <property type="protein sequence ID" value="RCI02020.1"/>
    <property type="molecule type" value="Genomic_DNA"/>
</dbReference>
<sequence>MTELHSNSTYYSSLDWIDRENNTVSQTNKVPNLHLPPIQKTIALPETKSIQTTKTESTQHHYKSYPKHWQDNSSCEESLPTYSQSSPSIDQSIQSRKRGIRTMKDIHVEKNTEGKPPYSYATLIKYAIENSQEKRLTLSEIYQWVIDHYPYYSSAGTGWKNSIRHNLSLNKSFTRVPRPVNEPGKGSYWQIDYDAVGSDIRSKTIMHNHTTRSDSDPAKLPHIPDNQQQFSRDFRSMSLDSNMDAEQNAPSFCEAQFGTYSYVNKTINRHHHHHHHHHHHRHSVDISRSNHPYITIIIAVNYQAILYLIHILLVEPHLMELHPYTTPIAKA</sequence>
<dbReference type="OrthoDB" id="5954824at2759"/>
<dbReference type="PROSITE" id="PS00657">
    <property type="entry name" value="FORK_HEAD_1"/>
    <property type="match status" value="1"/>
</dbReference>
<protein>
    <submittedName>
        <fullName evidence="9">Forkhead box protein J3</fullName>
    </submittedName>
</protein>
<dbReference type="PROSITE" id="PS00658">
    <property type="entry name" value="FORK_HEAD_2"/>
    <property type="match status" value="1"/>
</dbReference>
<evidence type="ECO:0000256" key="3">
    <source>
        <dbReference type="ARBA" id="ARBA00023163"/>
    </source>
</evidence>
<keyword evidence="3" id="KW-0804">Transcription</keyword>
<evidence type="ECO:0000256" key="4">
    <source>
        <dbReference type="ARBA" id="ARBA00023242"/>
    </source>
</evidence>
<dbReference type="InterPro" id="IPR045912">
    <property type="entry name" value="FOXJ2/3-like"/>
</dbReference>
<evidence type="ECO:0000313" key="9">
    <source>
        <dbReference type="EMBL" id="RCI02020.1"/>
    </source>
</evidence>
<feature type="domain" description="Fork-head" evidence="8">
    <location>
        <begin position="115"/>
        <end position="200"/>
    </location>
</feature>
<accession>A0A367KIQ6</accession>
<keyword evidence="7" id="KW-0812">Transmembrane</keyword>
<feature type="DNA-binding region" description="Fork-head" evidence="5">
    <location>
        <begin position="115"/>
        <end position="200"/>
    </location>
</feature>
<comment type="subcellular location">
    <subcellularLocation>
        <location evidence="5">Nucleus</location>
    </subcellularLocation>
</comment>
<feature type="region of interest" description="Disordered" evidence="6">
    <location>
        <begin position="49"/>
        <end position="93"/>
    </location>
</feature>
<dbReference type="FunFam" id="1.10.10.10:FF:000135">
    <property type="entry name" value="forkhead box protein G1"/>
    <property type="match status" value="1"/>
</dbReference>
<dbReference type="InterPro" id="IPR018122">
    <property type="entry name" value="TF_fork_head_CS_1"/>
</dbReference>
<dbReference type="InterPro" id="IPR030456">
    <property type="entry name" value="TF_fork_head_CS_2"/>
</dbReference>
<feature type="transmembrane region" description="Helical" evidence="7">
    <location>
        <begin position="293"/>
        <end position="314"/>
    </location>
</feature>
<keyword evidence="1" id="KW-0805">Transcription regulation</keyword>
<evidence type="ECO:0000256" key="5">
    <source>
        <dbReference type="PROSITE-ProRule" id="PRU00089"/>
    </source>
</evidence>
<reference evidence="9 10" key="1">
    <citation type="journal article" date="2018" name="G3 (Bethesda)">
        <title>Phylogenetic and Phylogenomic Definition of Rhizopus Species.</title>
        <authorList>
            <person name="Gryganskyi A.P."/>
            <person name="Golan J."/>
            <person name="Dolatabadi S."/>
            <person name="Mondo S."/>
            <person name="Robb S."/>
            <person name="Idnurm A."/>
            <person name="Muszewska A."/>
            <person name="Steczkiewicz K."/>
            <person name="Masonjones S."/>
            <person name="Liao H.L."/>
            <person name="Gajdeczka M.T."/>
            <person name="Anike F."/>
            <person name="Vuek A."/>
            <person name="Anishchenko I.M."/>
            <person name="Voigt K."/>
            <person name="de Hoog G.S."/>
            <person name="Smith M.E."/>
            <person name="Heitman J."/>
            <person name="Vilgalys R."/>
            <person name="Stajich J.E."/>
        </authorList>
    </citation>
    <scope>NUCLEOTIDE SEQUENCE [LARGE SCALE GENOMIC DNA]</scope>
    <source>
        <strain evidence="9 10">LSU 92-RS-03</strain>
    </source>
</reference>
<dbReference type="PRINTS" id="PR00053">
    <property type="entry name" value="FORKHEAD"/>
</dbReference>